<evidence type="ECO:0000313" key="3">
    <source>
        <dbReference type="Proteomes" id="UP001419268"/>
    </source>
</evidence>
<evidence type="ECO:0000256" key="1">
    <source>
        <dbReference type="SAM" id="MobiDB-lite"/>
    </source>
</evidence>
<organism evidence="2 3">
    <name type="scientific">Stephania cephalantha</name>
    <dbReference type="NCBI Taxonomy" id="152367"/>
    <lineage>
        <taxon>Eukaryota</taxon>
        <taxon>Viridiplantae</taxon>
        <taxon>Streptophyta</taxon>
        <taxon>Embryophyta</taxon>
        <taxon>Tracheophyta</taxon>
        <taxon>Spermatophyta</taxon>
        <taxon>Magnoliopsida</taxon>
        <taxon>Ranunculales</taxon>
        <taxon>Menispermaceae</taxon>
        <taxon>Menispermoideae</taxon>
        <taxon>Cissampelideae</taxon>
        <taxon>Stephania</taxon>
    </lineage>
</organism>
<dbReference type="Proteomes" id="UP001419268">
    <property type="component" value="Unassembled WGS sequence"/>
</dbReference>
<comment type="caution">
    <text evidence="2">The sequence shown here is derived from an EMBL/GenBank/DDBJ whole genome shotgun (WGS) entry which is preliminary data.</text>
</comment>
<proteinExistence type="predicted"/>
<protein>
    <submittedName>
        <fullName evidence="2">Uncharacterized protein</fullName>
    </submittedName>
</protein>
<accession>A0AAP0JV28</accession>
<reference evidence="2 3" key="1">
    <citation type="submission" date="2024-01" db="EMBL/GenBank/DDBJ databases">
        <title>Genome assemblies of Stephania.</title>
        <authorList>
            <person name="Yang L."/>
        </authorList>
    </citation>
    <scope>NUCLEOTIDE SEQUENCE [LARGE SCALE GENOMIC DNA]</scope>
    <source>
        <strain evidence="2">JXDWG</strain>
        <tissue evidence="2">Leaf</tissue>
    </source>
</reference>
<dbReference type="EMBL" id="JBBNAG010000004">
    <property type="protein sequence ID" value="KAK9140225.1"/>
    <property type="molecule type" value="Genomic_DNA"/>
</dbReference>
<keyword evidence="3" id="KW-1185">Reference proteome</keyword>
<evidence type="ECO:0000313" key="2">
    <source>
        <dbReference type="EMBL" id="KAK9140225.1"/>
    </source>
</evidence>
<name>A0AAP0JV28_9MAGN</name>
<feature type="region of interest" description="Disordered" evidence="1">
    <location>
        <begin position="1"/>
        <end position="43"/>
    </location>
</feature>
<gene>
    <name evidence="2" type="ORF">Scep_009906</name>
</gene>
<dbReference type="AlphaFoldDB" id="A0AAP0JV28"/>
<sequence length="178" mass="20360">MQRTRKEYRLSFVGPYADREPDQVRTPSAHYGSNMSQSSRRWRSKARRQRRCFSCSHQRHERKVHPQKPSTAIAAPLMPELDLQSDKIASLGQEHPPAYYAAAAEEVIFSNPAGQCGPTLPPNLYEDKSEVQDELELATAPKDINHLISIRIWFNLNEDEDLKPGQERLEFSGGTRRS</sequence>